<feature type="domain" description="Helicase ATP-binding" evidence="3">
    <location>
        <begin position="267"/>
        <end position="419"/>
    </location>
</feature>
<dbReference type="Proteomes" id="UP000291101">
    <property type="component" value="Unassembled WGS sequence"/>
</dbReference>
<proteinExistence type="predicted"/>
<dbReference type="GO" id="GO:0031297">
    <property type="term" value="P:replication fork processing"/>
    <property type="evidence" value="ECO:0007669"/>
    <property type="project" value="TreeGrafter"/>
</dbReference>
<evidence type="ECO:0000256" key="2">
    <source>
        <dbReference type="SAM" id="MobiDB-lite"/>
    </source>
</evidence>
<dbReference type="EMBL" id="SDWV01000037">
    <property type="protein sequence ID" value="RYC03338.1"/>
    <property type="molecule type" value="Genomic_DNA"/>
</dbReference>
<dbReference type="SMART" id="SM00487">
    <property type="entry name" value="DEXDc"/>
    <property type="match status" value="1"/>
</dbReference>
<dbReference type="PROSITE" id="PS51192">
    <property type="entry name" value="HELICASE_ATP_BIND_1"/>
    <property type="match status" value="1"/>
</dbReference>
<protein>
    <submittedName>
        <fullName evidence="5">Helicase</fullName>
    </submittedName>
</protein>
<feature type="domain" description="Helicase C-terminal" evidence="4">
    <location>
        <begin position="674"/>
        <end position="879"/>
    </location>
</feature>
<dbReference type="GO" id="GO:0016787">
    <property type="term" value="F:hydrolase activity"/>
    <property type="evidence" value="ECO:0007669"/>
    <property type="project" value="UniProtKB-KW"/>
</dbReference>
<dbReference type="GO" id="GO:0004386">
    <property type="term" value="F:helicase activity"/>
    <property type="evidence" value="ECO:0007669"/>
    <property type="project" value="UniProtKB-KW"/>
</dbReference>
<evidence type="ECO:0000259" key="4">
    <source>
        <dbReference type="PROSITE" id="PS51194"/>
    </source>
</evidence>
<dbReference type="InterPro" id="IPR000330">
    <property type="entry name" value="SNF2_N"/>
</dbReference>
<dbReference type="InterPro" id="IPR001650">
    <property type="entry name" value="Helicase_C-like"/>
</dbReference>
<dbReference type="InterPro" id="IPR038718">
    <property type="entry name" value="SNF2-like_sf"/>
</dbReference>
<dbReference type="Pfam" id="PF00176">
    <property type="entry name" value="SNF2-rel_dom"/>
    <property type="match status" value="1"/>
</dbReference>
<dbReference type="CDD" id="cd18793">
    <property type="entry name" value="SF2_C_SNF"/>
    <property type="match status" value="1"/>
</dbReference>
<dbReference type="PROSITE" id="PS51194">
    <property type="entry name" value="HELICASE_CTER"/>
    <property type="match status" value="1"/>
</dbReference>
<comment type="caution">
    <text evidence="5">The sequence shown here is derived from an EMBL/GenBank/DDBJ whole genome shotgun (WGS) entry which is preliminary data.</text>
</comment>
<dbReference type="SUPFAM" id="SSF52540">
    <property type="entry name" value="P-loop containing nucleoside triphosphate hydrolases"/>
    <property type="match status" value="1"/>
</dbReference>
<dbReference type="InterPro" id="IPR002464">
    <property type="entry name" value="DNA/RNA_helicase_DEAH_CS"/>
</dbReference>
<dbReference type="Gene3D" id="3.40.50.10810">
    <property type="entry name" value="Tandem AAA-ATPase domain"/>
    <property type="match status" value="1"/>
</dbReference>
<name>A0A4Q2SHK7_9ACTN</name>
<dbReference type="GO" id="GO:0006281">
    <property type="term" value="P:DNA repair"/>
    <property type="evidence" value="ECO:0007669"/>
    <property type="project" value="TreeGrafter"/>
</dbReference>
<accession>A0A4Q2SHK7</accession>
<keyword evidence="1" id="KW-0378">Hydrolase</keyword>
<dbReference type="Gene3D" id="3.30.870.10">
    <property type="entry name" value="Endonuclease Chain A"/>
    <property type="match status" value="1"/>
</dbReference>
<feature type="region of interest" description="Disordered" evidence="2">
    <location>
        <begin position="1148"/>
        <end position="1170"/>
    </location>
</feature>
<evidence type="ECO:0000313" key="5">
    <source>
        <dbReference type="EMBL" id="RYC03338.1"/>
    </source>
</evidence>
<evidence type="ECO:0000256" key="1">
    <source>
        <dbReference type="ARBA" id="ARBA00022801"/>
    </source>
</evidence>
<sequence>MTQLPDFATNHAESDATTTVADKVNELFMLLRQNKVTAPPIAIATAYVNPAGFALLADELETAPRVRLLLGAEPEEDSVRAITSGDSDQDKRRDAAIQHHQAWLEAERDTMGFARTPTADAKRMVEWLQSVDPRGEAMVEVRRYAGGFLHGKTYLVEDGAAQAAIAGSSNMTYAGLAHNAELNLGTGGGTSSAGKVREWFEHFWELSDSYDLAGLYGRLWDPHTPWAVYLRMLWELYGEHLDADEDPNVRTGLNLTRFQADGVARMERLLDEHGGVLVADEVGLGKTYLAGEVIYRTANVNRQRVLIVAPAALKTAMWEPFLVTHDFSRWVTVYSYEEVRNRLDPDKGSIDTFLREVEDYSLVVIDEAHNLRNSGAQRSGAVDRVITAGGPKKVVLLTATPVNNSLVDLETLIKYFIRDDARFAALGIPSIREYIKHAQAIDPANLTPEHLFDLMDQVAVRRTRKFVKEHYTNEIIFGPDGKPTTIKFPQPKVRRIEYTLDHDGLALIDAMVHALDDPTDPHTPRAWEDRSRDPKRLMLARYLSSMYTVDHDLQEYQISNAGLLRSGLLKRLESSPQALHASLEKMISSHEAFLGALGKGYVLKGEALSDWASSDSDDLDEFVAELDADQLVESVDGYHLTELQADVVSDIALLRELRDLAAAVVQGIEPKVQMLIAELSEIASEARRVDPRGLSRADRRKVIVFSAFTDTVIPIHEAVLDAIETAPAGSPLNDFKGRVAPPVMGSYAKVHERGASGGVDQGGRASTIAGFAPQTAGPRNAAGEPTAKDEFDILFTTDVLAEGVNLQQAGQMINYDLPWNPMRIVQRHGRVDRIGSKHDYVHLGLFFPAERLDELLQLEARLESKLALADAAVGAGEVLPGRGPGHEVNLADDRVVDEFEKLLEAGGSSASLSGEEYRRRLFGAFNMEPILKSDVLSLPHGSGSGFVNPIVNGNGYVFCVKIGSSPKPWFRYVPVDDEWSPRFAEDGQALVSGDTLIALRVADPQNATADRWLPDEVYDRAFDAWEVARDNVYGAWKELTDPNAFQPDLPLSFRDAYALVLQRGTFLDKDERIELAGRLRSVPTAKVSRQVRGALNQGATDEQRIQLVKNVLDEAGITAPPQRDPLPDIEKHEVRLVTWMAVHGTRGLESAEGDEVDMSDALPPSGDELV</sequence>
<dbReference type="RefSeq" id="WP_129429029.1">
    <property type="nucleotide sequence ID" value="NZ_SDWV01000037.1"/>
</dbReference>
<dbReference type="InterPro" id="IPR049730">
    <property type="entry name" value="SNF2/RAD54-like_C"/>
</dbReference>
<dbReference type="GO" id="GO:0005524">
    <property type="term" value="F:ATP binding"/>
    <property type="evidence" value="ECO:0007669"/>
    <property type="project" value="InterPro"/>
</dbReference>
<dbReference type="InterPro" id="IPR025202">
    <property type="entry name" value="PLD-like_dom"/>
</dbReference>
<dbReference type="PROSITE" id="PS00690">
    <property type="entry name" value="DEAH_ATP_HELICASE"/>
    <property type="match status" value="1"/>
</dbReference>
<organism evidence="5 6">
    <name type="scientific">Nocardioides zhouii</name>
    <dbReference type="NCBI Taxonomy" id="1168729"/>
    <lineage>
        <taxon>Bacteria</taxon>
        <taxon>Bacillati</taxon>
        <taxon>Actinomycetota</taxon>
        <taxon>Actinomycetes</taxon>
        <taxon>Propionibacteriales</taxon>
        <taxon>Nocardioidaceae</taxon>
        <taxon>Nocardioides</taxon>
    </lineage>
</organism>
<evidence type="ECO:0000313" key="6">
    <source>
        <dbReference type="Proteomes" id="UP000291101"/>
    </source>
</evidence>
<evidence type="ECO:0000259" key="3">
    <source>
        <dbReference type="PROSITE" id="PS51192"/>
    </source>
</evidence>
<keyword evidence="5" id="KW-0547">Nucleotide-binding</keyword>
<dbReference type="AlphaFoldDB" id="A0A4Q2SHK7"/>
<dbReference type="PANTHER" id="PTHR45766:SF6">
    <property type="entry name" value="SWI_SNF-RELATED MATRIX-ASSOCIATED ACTIN-DEPENDENT REGULATOR OF CHROMATIN SUBFAMILY A-LIKE PROTEIN 1"/>
    <property type="match status" value="1"/>
</dbReference>
<dbReference type="SUPFAM" id="SSF56024">
    <property type="entry name" value="Phospholipase D/nuclease"/>
    <property type="match status" value="1"/>
</dbReference>
<dbReference type="Gene3D" id="3.40.50.300">
    <property type="entry name" value="P-loop containing nucleotide triphosphate hydrolases"/>
    <property type="match status" value="1"/>
</dbReference>
<dbReference type="PANTHER" id="PTHR45766">
    <property type="entry name" value="DNA ANNEALING HELICASE AND ENDONUCLEASE ZRANB3 FAMILY MEMBER"/>
    <property type="match status" value="1"/>
</dbReference>
<dbReference type="InterPro" id="IPR014001">
    <property type="entry name" value="Helicase_ATP-bd"/>
</dbReference>
<keyword evidence="6" id="KW-1185">Reference proteome</keyword>
<keyword evidence="5" id="KW-0067">ATP-binding</keyword>
<dbReference type="InterPro" id="IPR027417">
    <property type="entry name" value="P-loop_NTPase"/>
</dbReference>
<gene>
    <name evidence="5" type="ORF">EUA94_21820</name>
</gene>
<dbReference type="SMART" id="SM00490">
    <property type="entry name" value="HELICc"/>
    <property type="match status" value="1"/>
</dbReference>
<keyword evidence="5" id="KW-0347">Helicase</keyword>
<dbReference type="Pfam" id="PF13091">
    <property type="entry name" value="PLDc_2"/>
    <property type="match status" value="1"/>
</dbReference>
<dbReference type="Pfam" id="PF00271">
    <property type="entry name" value="Helicase_C"/>
    <property type="match status" value="1"/>
</dbReference>
<reference evidence="5 6" key="1">
    <citation type="submission" date="2019-01" db="EMBL/GenBank/DDBJ databases">
        <title>Novel species of Nocardioides.</title>
        <authorList>
            <person name="Liu Q."/>
            <person name="X Y.-H."/>
        </authorList>
    </citation>
    <scope>NUCLEOTIDE SEQUENCE [LARGE SCALE GENOMIC DNA]</scope>
    <source>
        <strain evidence="5 6">HLT2-9</strain>
    </source>
</reference>
<dbReference type="OrthoDB" id="9814088at2"/>